<sequence length="109" mass="11685">MNGETVVTRAKHWWKRVEIWVAAALLVLSGMIIGYHLAMFSAGQAMTAELANIRKAYNDALVNLAQTTGQAATTAASATQTSSQAANQAAQRANQALQQVQQSNTEPKQ</sequence>
<evidence type="ECO:0000256" key="2">
    <source>
        <dbReference type="SAM" id="Phobius"/>
    </source>
</evidence>
<dbReference type="Proteomes" id="UP000626180">
    <property type="component" value="Unassembled WGS sequence"/>
</dbReference>
<reference evidence="3 4" key="1">
    <citation type="submission" date="2020-10" db="EMBL/GenBank/DDBJ databases">
        <title>Genome sequences of Pseudomonas isolates.</title>
        <authorList>
            <person name="Wessels L."/>
            <person name="Reich F."/>
            <person name="Hammerl J."/>
        </authorList>
    </citation>
    <scope>NUCLEOTIDE SEQUENCE [LARGE SCALE GENOMIC DNA]</scope>
    <source>
        <strain evidence="3 4">20-MO00624-0</strain>
    </source>
</reference>
<evidence type="ECO:0000313" key="4">
    <source>
        <dbReference type="Proteomes" id="UP000626180"/>
    </source>
</evidence>
<dbReference type="EMBL" id="JADMCD010000009">
    <property type="protein sequence ID" value="MBF8642277.1"/>
    <property type="molecule type" value="Genomic_DNA"/>
</dbReference>
<feature type="transmembrane region" description="Helical" evidence="2">
    <location>
        <begin position="19"/>
        <end position="38"/>
    </location>
</feature>
<keyword evidence="4" id="KW-1185">Reference proteome</keyword>
<accession>A0ABS0FPP3</accession>
<organism evidence="3 4">
    <name type="scientific">Pseudomonas luteola</name>
    <dbReference type="NCBI Taxonomy" id="47886"/>
    <lineage>
        <taxon>Bacteria</taxon>
        <taxon>Pseudomonadati</taxon>
        <taxon>Pseudomonadota</taxon>
        <taxon>Gammaproteobacteria</taxon>
        <taxon>Pseudomonadales</taxon>
        <taxon>Pseudomonadaceae</taxon>
        <taxon>Pseudomonas</taxon>
    </lineage>
</organism>
<gene>
    <name evidence="3" type="ORF">IRZ65_16475</name>
</gene>
<keyword evidence="2" id="KW-1133">Transmembrane helix</keyword>
<keyword evidence="2" id="KW-0812">Transmembrane</keyword>
<name>A0ABS0FPP3_PSELU</name>
<comment type="caution">
    <text evidence="3">The sequence shown here is derived from an EMBL/GenBank/DDBJ whole genome shotgun (WGS) entry which is preliminary data.</text>
</comment>
<keyword evidence="2" id="KW-0472">Membrane</keyword>
<evidence type="ECO:0000313" key="3">
    <source>
        <dbReference type="EMBL" id="MBF8642277.1"/>
    </source>
</evidence>
<evidence type="ECO:0008006" key="5">
    <source>
        <dbReference type="Google" id="ProtNLM"/>
    </source>
</evidence>
<protein>
    <recommendedName>
        <fullName evidence="5">Lipoprotein</fullName>
    </recommendedName>
</protein>
<proteinExistence type="predicted"/>
<evidence type="ECO:0000256" key="1">
    <source>
        <dbReference type="SAM" id="MobiDB-lite"/>
    </source>
</evidence>
<dbReference type="RefSeq" id="WP_196122116.1">
    <property type="nucleotide sequence ID" value="NZ_JADMCD010000009.1"/>
</dbReference>
<feature type="region of interest" description="Disordered" evidence="1">
    <location>
        <begin position="83"/>
        <end position="109"/>
    </location>
</feature>